<sequence>MIYLGSKGLSTELVLKALKGRMPWSVAQKALHLCGLPRGQGWQKTISKLCEETSLYPDEFKKLADYHKQHILFGEKNAHLMKVGTAVREQILSQMRTIEIPNSVVQSSYPFALSEEDMNEAPVGHTLVAHERLKQGEALVYAALRTLVIKEEVLATDFDDVGREILTQYAEVYGTKLVRTFGFDVLWVPYEGEHVDFLVDCPRGMNLVATLNAMESFKEVVKRDLSSIEWSKSENLFPLIKGMYENDDEGIVVELAFGTSTASLKHEKMRRGSISLRDELYHVGGKGALKTPIEPYKISIEWSNQLSSQVYSKLELNLHSNSYEIGTVKPYLKDAVIRGCFVASDYRFVRNRILSYLN</sequence>
<evidence type="ECO:0000313" key="1">
    <source>
        <dbReference type="EMBL" id="KEO53765.1"/>
    </source>
</evidence>
<reference evidence="1 2" key="1">
    <citation type="submission" date="2013-07" db="EMBL/GenBank/DDBJ databases">
        <title>Thalassospira permensis NBRC 106175 Genome Sequencing.</title>
        <authorList>
            <person name="Lai Q."/>
            <person name="Shao Z."/>
        </authorList>
    </citation>
    <scope>NUCLEOTIDE SEQUENCE [LARGE SCALE GENOMIC DNA]</scope>
    <source>
        <strain evidence="1 2">NBRC 106175</strain>
    </source>
</reference>
<protein>
    <recommendedName>
        <fullName evidence="3">T4 RNA ligase 1-like N-terminal domain-containing protein</fullName>
    </recommendedName>
</protein>
<proteinExistence type="predicted"/>
<evidence type="ECO:0000313" key="2">
    <source>
        <dbReference type="Proteomes" id="UP000027463"/>
    </source>
</evidence>
<accession>A0ABR4TKT4</accession>
<gene>
    <name evidence="1" type="ORF">SMB34_06835</name>
</gene>
<dbReference type="EMBL" id="AUNC01000034">
    <property type="protein sequence ID" value="KEO53765.1"/>
    <property type="molecule type" value="Genomic_DNA"/>
</dbReference>
<organism evidence="1 2">
    <name type="scientific">Thalassospira permensis NBRC 106175</name>
    <dbReference type="NCBI Taxonomy" id="1353532"/>
    <lineage>
        <taxon>Bacteria</taxon>
        <taxon>Pseudomonadati</taxon>
        <taxon>Pseudomonadota</taxon>
        <taxon>Alphaproteobacteria</taxon>
        <taxon>Rhodospirillales</taxon>
        <taxon>Thalassospiraceae</taxon>
        <taxon>Thalassospira</taxon>
    </lineage>
</organism>
<comment type="caution">
    <text evidence="1">The sequence shown here is derived from an EMBL/GenBank/DDBJ whole genome shotgun (WGS) entry which is preliminary data.</text>
</comment>
<keyword evidence="2" id="KW-1185">Reference proteome</keyword>
<name>A0ABR4TKT4_9PROT</name>
<dbReference type="Proteomes" id="UP000027463">
    <property type="component" value="Unassembled WGS sequence"/>
</dbReference>
<evidence type="ECO:0008006" key="3">
    <source>
        <dbReference type="Google" id="ProtNLM"/>
    </source>
</evidence>